<gene>
    <name evidence="2" type="primary">ga28134</name>
    <name evidence="2" type="ORF">PR202_ga28134</name>
</gene>
<accession>A0AAV5DIG9</accession>
<sequence>MFPIKTCSVVESLFSVAVISEVGDGTRTLFWKDRWLHGKSIKEIAPLVYDKVPKRKANTRLVSDALAGLRWTADIEGALSFRARTEYYALFELIEAVVLQPDRPDVHIWKLSSSGQYMAQSAYAALFQGATLFEPAERVWKSWDPGNCHFFMWLVQHNRCWTADRLAKRGLSHPVRCPLCDQHDETINHLLIPCVFSRQFWFQILSRVGLQELAPQPEDLDLEDWWRVRSSQVVQQHRKGFNSLVILGAWSLWKHRNRCVFDGASPSLPAVLLAAKEETTWWCLAGAKGLPSLQPLGPAE</sequence>
<reference evidence="2" key="2">
    <citation type="submission" date="2021-12" db="EMBL/GenBank/DDBJ databases">
        <title>Resequencing data analysis of finger millet.</title>
        <authorList>
            <person name="Hatakeyama M."/>
            <person name="Aluri S."/>
            <person name="Balachadran M.T."/>
            <person name="Sivarajan S.R."/>
            <person name="Poveda L."/>
            <person name="Shimizu-Inatsugi R."/>
            <person name="Schlapbach R."/>
            <person name="Sreeman S.M."/>
            <person name="Shimizu K.K."/>
        </authorList>
    </citation>
    <scope>NUCLEOTIDE SEQUENCE</scope>
</reference>
<dbReference type="InterPro" id="IPR026960">
    <property type="entry name" value="RVT-Znf"/>
</dbReference>
<feature type="domain" description="Reverse transcriptase zinc-binding" evidence="1">
    <location>
        <begin position="117"/>
        <end position="201"/>
    </location>
</feature>
<keyword evidence="3" id="KW-1185">Reference proteome</keyword>
<dbReference type="AlphaFoldDB" id="A0AAV5DIG9"/>
<evidence type="ECO:0000259" key="1">
    <source>
        <dbReference type="Pfam" id="PF13966"/>
    </source>
</evidence>
<dbReference type="EMBL" id="BQKI01000017">
    <property type="protein sequence ID" value="GJN10073.1"/>
    <property type="molecule type" value="Genomic_DNA"/>
</dbReference>
<comment type="caution">
    <text evidence="2">The sequence shown here is derived from an EMBL/GenBank/DDBJ whole genome shotgun (WGS) entry which is preliminary data.</text>
</comment>
<evidence type="ECO:0000313" key="3">
    <source>
        <dbReference type="Proteomes" id="UP001054889"/>
    </source>
</evidence>
<evidence type="ECO:0000313" key="2">
    <source>
        <dbReference type="EMBL" id="GJN10073.1"/>
    </source>
</evidence>
<proteinExistence type="predicted"/>
<dbReference type="PANTHER" id="PTHR36617:SF17">
    <property type="entry name" value="OS01G0114800 PROTEIN"/>
    <property type="match status" value="1"/>
</dbReference>
<organism evidence="2 3">
    <name type="scientific">Eleusine coracana subsp. coracana</name>
    <dbReference type="NCBI Taxonomy" id="191504"/>
    <lineage>
        <taxon>Eukaryota</taxon>
        <taxon>Viridiplantae</taxon>
        <taxon>Streptophyta</taxon>
        <taxon>Embryophyta</taxon>
        <taxon>Tracheophyta</taxon>
        <taxon>Spermatophyta</taxon>
        <taxon>Magnoliopsida</taxon>
        <taxon>Liliopsida</taxon>
        <taxon>Poales</taxon>
        <taxon>Poaceae</taxon>
        <taxon>PACMAD clade</taxon>
        <taxon>Chloridoideae</taxon>
        <taxon>Cynodonteae</taxon>
        <taxon>Eleusininae</taxon>
        <taxon>Eleusine</taxon>
    </lineage>
</organism>
<reference evidence="2" key="1">
    <citation type="journal article" date="2018" name="DNA Res.">
        <title>Multiple hybrid de novo genome assembly of finger millet, an orphan allotetraploid crop.</title>
        <authorList>
            <person name="Hatakeyama M."/>
            <person name="Aluri S."/>
            <person name="Balachadran M.T."/>
            <person name="Sivarajan S.R."/>
            <person name="Patrignani A."/>
            <person name="Gruter S."/>
            <person name="Poveda L."/>
            <person name="Shimizu-Inatsugi R."/>
            <person name="Baeten J."/>
            <person name="Francoijs K.J."/>
            <person name="Nataraja K.N."/>
            <person name="Reddy Y.A.N."/>
            <person name="Phadnis S."/>
            <person name="Ravikumar R.L."/>
            <person name="Schlapbach R."/>
            <person name="Sreeman S.M."/>
            <person name="Shimizu K.K."/>
        </authorList>
    </citation>
    <scope>NUCLEOTIDE SEQUENCE</scope>
</reference>
<protein>
    <recommendedName>
        <fullName evidence="1">Reverse transcriptase zinc-binding domain-containing protein</fullName>
    </recommendedName>
</protein>
<name>A0AAV5DIG9_ELECO</name>
<dbReference type="PANTHER" id="PTHR36617">
    <property type="entry name" value="PROTEIN, PUTATIVE-RELATED"/>
    <property type="match status" value="1"/>
</dbReference>
<dbReference type="Pfam" id="PF13966">
    <property type="entry name" value="zf-RVT"/>
    <property type="match status" value="1"/>
</dbReference>
<dbReference type="Proteomes" id="UP001054889">
    <property type="component" value="Unassembled WGS sequence"/>
</dbReference>